<name>A0A9W8CY54_9FUNG</name>
<dbReference type="Gene3D" id="1.20.120.560">
    <property type="entry name" value="alix/aip1 in complex with the ypdl late domain"/>
    <property type="match status" value="2"/>
</dbReference>
<evidence type="ECO:0000256" key="4">
    <source>
        <dbReference type="ARBA" id="ARBA00022753"/>
    </source>
</evidence>
<sequence>MAKPPCIALPFKKTAETDWVRPLRQYIARTLQDDPDAYASDCQALQRMRQDMRGAKADETGKDVIFRYYSHLEALERRFRVGEQGVRTAFQWSDAFTNESTTQHALAFEKAGVIFNLAAAFAMQGASLLAESSAGMELDTIHTASIYFQVAADRLRFISKSFLHAPSLDLQQETVNVLDAILMAQAQECALIRSRLENKKDVTLSKLAQQAAHMYSAVYDSLKAIIETHRLPRGWLLLVETKLRYYQAMAQYYEAHADKGRNRHGVAIARYSLAEQHAREAAKLAGQFAESFFTTTSLTDDLHPESAQGLQDLIGALSASIAEELAQANHDNDVVYSDSVPNTSTLPLLEAANVAAHFDINRFYASEERSHVVGAELFSRLVPMAVHEGASIYSEEKAKLLRAEEDKANMADGELQDALSFLKLPECLRRFDHRRRQSFAGASDHSAAGSIASELVDPSRAVREAAQEVQAAERARPLADMRAIVDSQRARANELLAEAKRVLDDEQRASESALSDYASEPLFASYQPSSRAAAPYREQIADNGKKLEDAAALDNSILNDYRSVVAPWLATLQNGTDGVVGALLEHLKDADVDDAAGSQVDAENLVDIGQDQPAGLSGQIQAIRDIYEQLLDLRKVRRATLGELKSFAQNDDISGMLIKLPDAKSLQPLFERELHKYDGHTQRLQATCAKQAVLVKRITDEFRRLLDMPQARATNKKWDQAEGKKAAVEAQVLEAVQVYNHVRDGLDKAARFYGLLIDALEPFNRQVRDFSASRAGLREQLIKQIMHEVAARNQAVLQERLSQYSAAS</sequence>
<dbReference type="SMART" id="SM01041">
    <property type="entry name" value="BRO1"/>
    <property type="match status" value="1"/>
</dbReference>
<evidence type="ECO:0000256" key="2">
    <source>
        <dbReference type="ARBA" id="ARBA00004496"/>
    </source>
</evidence>
<keyword evidence="3" id="KW-0963">Cytoplasm</keyword>
<proteinExistence type="predicted"/>
<evidence type="ECO:0000256" key="6">
    <source>
        <dbReference type="SAM" id="Coils"/>
    </source>
</evidence>
<evidence type="ECO:0000259" key="7">
    <source>
        <dbReference type="PROSITE" id="PS51180"/>
    </source>
</evidence>
<dbReference type="InterPro" id="IPR004328">
    <property type="entry name" value="BRO1_dom"/>
</dbReference>
<dbReference type="EMBL" id="JANBOI010000018">
    <property type="protein sequence ID" value="KAJ1735606.1"/>
    <property type="molecule type" value="Genomic_DNA"/>
</dbReference>
<keyword evidence="9" id="KW-1185">Reference proteome</keyword>
<dbReference type="PROSITE" id="PS51180">
    <property type="entry name" value="BRO1"/>
    <property type="match status" value="1"/>
</dbReference>
<accession>A0A9W8CY54</accession>
<organism evidence="8 9">
    <name type="scientific">Coemansia biformis</name>
    <dbReference type="NCBI Taxonomy" id="1286918"/>
    <lineage>
        <taxon>Eukaryota</taxon>
        <taxon>Fungi</taxon>
        <taxon>Fungi incertae sedis</taxon>
        <taxon>Zoopagomycota</taxon>
        <taxon>Kickxellomycotina</taxon>
        <taxon>Kickxellomycetes</taxon>
        <taxon>Kickxellales</taxon>
        <taxon>Kickxellaceae</taxon>
        <taxon>Coemansia</taxon>
    </lineage>
</organism>
<evidence type="ECO:0000313" key="9">
    <source>
        <dbReference type="Proteomes" id="UP001143981"/>
    </source>
</evidence>
<dbReference type="Gene3D" id="1.25.40.280">
    <property type="entry name" value="alix/aip1 like domains"/>
    <property type="match status" value="1"/>
</dbReference>
<dbReference type="Pfam" id="PF03097">
    <property type="entry name" value="BRO1"/>
    <property type="match status" value="1"/>
</dbReference>
<dbReference type="PANTHER" id="PTHR23030:SF30">
    <property type="entry name" value="TYROSINE-PROTEIN PHOSPHATASE NON-RECEPTOR TYPE 23"/>
    <property type="match status" value="1"/>
</dbReference>
<evidence type="ECO:0000256" key="5">
    <source>
        <dbReference type="ARBA" id="ARBA00041284"/>
    </source>
</evidence>
<dbReference type="Proteomes" id="UP001143981">
    <property type="component" value="Unassembled WGS sequence"/>
</dbReference>
<keyword evidence="4" id="KW-0967">Endosome</keyword>
<evidence type="ECO:0000256" key="1">
    <source>
        <dbReference type="ARBA" id="ARBA00004177"/>
    </source>
</evidence>
<dbReference type="OrthoDB" id="2141925at2759"/>
<comment type="caution">
    <text evidence="8">The sequence shown here is derived from an EMBL/GenBank/DDBJ whole genome shotgun (WGS) entry which is preliminary data.</text>
</comment>
<dbReference type="PANTHER" id="PTHR23030">
    <property type="entry name" value="PCD6 INTERACTING PROTEIN-RELATED"/>
    <property type="match status" value="1"/>
</dbReference>
<feature type="domain" description="BRO1" evidence="7">
    <location>
        <begin position="5"/>
        <end position="415"/>
    </location>
</feature>
<dbReference type="GO" id="GO:0005768">
    <property type="term" value="C:endosome"/>
    <property type="evidence" value="ECO:0007669"/>
    <property type="project" value="UniProtKB-SubCell"/>
</dbReference>
<dbReference type="AlphaFoldDB" id="A0A9W8CY54"/>
<reference evidence="8" key="1">
    <citation type="submission" date="2022-07" db="EMBL/GenBank/DDBJ databases">
        <title>Phylogenomic reconstructions and comparative analyses of Kickxellomycotina fungi.</title>
        <authorList>
            <person name="Reynolds N.K."/>
            <person name="Stajich J.E."/>
            <person name="Barry K."/>
            <person name="Grigoriev I.V."/>
            <person name="Crous P."/>
            <person name="Smith M.E."/>
        </authorList>
    </citation>
    <scope>NUCLEOTIDE SEQUENCE</scope>
    <source>
        <strain evidence="8">BCRC 34381</strain>
    </source>
</reference>
<dbReference type="InterPro" id="IPR025304">
    <property type="entry name" value="ALIX_V_dom"/>
</dbReference>
<dbReference type="GO" id="GO:0043328">
    <property type="term" value="P:protein transport to vacuole involved in ubiquitin-dependent protein catabolic process via the multivesicular body sorting pathway"/>
    <property type="evidence" value="ECO:0007669"/>
    <property type="project" value="TreeGrafter"/>
</dbReference>
<keyword evidence="6" id="KW-0175">Coiled coil</keyword>
<feature type="non-terminal residue" evidence="8">
    <location>
        <position position="1"/>
    </location>
</feature>
<evidence type="ECO:0000313" key="8">
    <source>
        <dbReference type="EMBL" id="KAJ1735606.1"/>
    </source>
</evidence>
<comment type="subcellular location">
    <subcellularLocation>
        <location evidence="2">Cytoplasm</location>
    </subcellularLocation>
    <subcellularLocation>
        <location evidence="1">Endosome</location>
    </subcellularLocation>
</comment>
<protein>
    <recommendedName>
        <fullName evidence="5">BRO domain-containing protein 1</fullName>
    </recommendedName>
</protein>
<gene>
    <name evidence="8" type="primary">BRO1</name>
    <name evidence="8" type="ORF">LPJ61_000444</name>
</gene>
<dbReference type="InterPro" id="IPR038499">
    <property type="entry name" value="BRO1_sf"/>
</dbReference>
<feature type="coiled-coil region" evidence="6">
    <location>
        <begin position="478"/>
        <end position="509"/>
    </location>
</feature>
<evidence type="ECO:0000256" key="3">
    <source>
        <dbReference type="ARBA" id="ARBA00022490"/>
    </source>
</evidence>
<dbReference type="Pfam" id="PF13949">
    <property type="entry name" value="ALIX_LYPXL_bnd"/>
    <property type="match status" value="1"/>
</dbReference>